<name>A0A0A3IEI2_9BACI</name>
<reference evidence="1 2" key="1">
    <citation type="submission" date="2014-02" db="EMBL/GenBank/DDBJ databases">
        <title>Draft genome sequence of Lysinibacillus odysseyi NBRC 100172.</title>
        <authorList>
            <person name="Zhang F."/>
            <person name="Wang G."/>
            <person name="Zhang L."/>
        </authorList>
    </citation>
    <scope>NUCLEOTIDE SEQUENCE [LARGE SCALE GENOMIC DNA]</scope>
    <source>
        <strain evidence="1 2">NBRC 100172</strain>
    </source>
</reference>
<proteinExistence type="predicted"/>
<evidence type="ECO:0000313" key="1">
    <source>
        <dbReference type="EMBL" id="KGR81850.1"/>
    </source>
</evidence>
<dbReference type="AlphaFoldDB" id="A0A0A3IEI2"/>
<keyword evidence="2" id="KW-1185">Reference proteome</keyword>
<dbReference type="EMBL" id="JPVP01000060">
    <property type="protein sequence ID" value="KGR81850.1"/>
    <property type="molecule type" value="Genomic_DNA"/>
</dbReference>
<sequence>MQDSIKRVIRVDTMSILSITNHMDVKLKINELVRINKLTEWDAILQEMDELNVKEDAFIRGLEVELLLEDLLTMNKEHAIDMALDKGDVEAFNKLLEVQI</sequence>
<accession>A0A0A3IEI2</accession>
<comment type="caution">
    <text evidence="1">The sequence shown here is derived from an EMBL/GenBank/DDBJ whole genome shotgun (WGS) entry which is preliminary data.</text>
</comment>
<evidence type="ECO:0000313" key="2">
    <source>
        <dbReference type="Proteomes" id="UP000030437"/>
    </source>
</evidence>
<gene>
    <name evidence="1" type="ORF">CD32_21245</name>
</gene>
<protein>
    <recommendedName>
        <fullName evidence="3">IDEAL domain-containing protein</fullName>
    </recommendedName>
</protein>
<organism evidence="1 2">
    <name type="scientific">Lysinibacillus odysseyi 34hs-1 = NBRC 100172</name>
    <dbReference type="NCBI Taxonomy" id="1220589"/>
    <lineage>
        <taxon>Bacteria</taxon>
        <taxon>Bacillati</taxon>
        <taxon>Bacillota</taxon>
        <taxon>Bacilli</taxon>
        <taxon>Bacillales</taxon>
        <taxon>Bacillaceae</taxon>
        <taxon>Lysinibacillus</taxon>
    </lineage>
</organism>
<evidence type="ECO:0008006" key="3">
    <source>
        <dbReference type="Google" id="ProtNLM"/>
    </source>
</evidence>
<dbReference type="Proteomes" id="UP000030437">
    <property type="component" value="Unassembled WGS sequence"/>
</dbReference>